<keyword evidence="2" id="KW-0614">Plasmid</keyword>
<proteinExistence type="predicted"/>
<sequence>MVVARGRVGCFDFGTLAFHISMSTACTLPTAVVTLADAAALDAASSRFVVPCGDGDILVRAWGLPGGRPTVLLHGGSGSWVHWARNISALVSAGRRVWVPDLPGFGDSARPPLGTDADALPEPVERALDQLLDGAAYDLVAFSFGTMVASFIAARWPHRVRRLVLVGAPALGIGPANPLGLRAWMHLSPGPERDDVMHANMRALMLAREATTDDDSLAFHLYRADLLRDRMPKRRLHQTDVIQRTLPAVRCPLFGIWGEQDALYRGRTDLIAGALSKAPAFRWLRIIPNAGHWVQFEEAAAFDKVLDQALTES</sequence>
<dbReference type="PANTHER" id="PTHR43689:SF8">
    <property type="entry name" value="ALPHA_BETA-HYDROLASES SUPERFAMILY PROTEIN"/>
    <property type="match status" value="1"/>
</dbReference>
<reference evidence="3" key="1">
    <citation type="journal article" date="2010" name="PLoS ONE">
        <title>The complete genome sequence of Cupriavidus metallidurans strain CH34, a master survivalist in harsh and anthropogenic environments.</title>
        <authorList>
            <person name="Janssen P.J."/>
            <person name="Van Houdt R."/>
            <person name="Moors H."/>
            <person name="Monsieurs P."/>
            <person name="Morin N."/>
            <person name="Michaux A."/>
            <person name="Benotmane M.A."/>
            <person name="Leys N."/>
            <person name="Vallaeys T."/>
            <person name="Lapidus A."/>
            <person name="Monchy S."/>
            <person name="Medigue C."/>
            <person name="Taghavi S."/>
            <person name="McCorkle S."/>
            <person name="Dunn J."/>
            <person name="van der Lelie D."/>
            <person name="Mergeay M."/>
        </authorList>
    </citation>
    <scope>NUCLEOTIDE SEQUENCE [LARGE SCALE GENOMIC DNA]</scope>
    <source>
        <strain evidence="3">ATCC 43123 / DSM 2839 / NBRC 102507 / CH34</strain>
    </source>
</reference>
<dbReference type="MEROPS" id="S33.010"/>
<keyword evidence="2" id="KW-0012">Acyltransferase</keyword>
<accession>Q1LA17</accession>
<dbReference type="InterPro" id="IPR000639">
    <property type="entry name" value="Epox_hydrolase-like"/>
</dbReference>
<dbReference type="SUPFAM" id="SSF53474">
    <property type="entry name" value="alpha/beta-Hydrolases"/>
    <property type="match status" value="1"/>
</dbReference>
<geneLocation type="plasmid" evidence="2 3">
    <name>pMOL30</name>
</geneLocation>
<organism evidence="2 3">
    <name type="scientific">Cupriavidus metallidurans (strain ATCC 43123 / DSM 2839 / NBRC 102507 / CH34)</name>
    <name type="common">Ralstonia metallidurans</name>
    <dbReference type="NCBI Taxonomy" id="266264"/>
    <lineage>
        <taxon>Bacteria</taxon>
        <taxon>Pseudomonadati</taxon>
        <taxon>Pseudomonadota</taxon>
        <taxon>Betaproteobacteria</taxon>
        <taxon>Burkholderiales</taxon>
        <taxon>Burkholderiaceae</taxon>
        <taxon>Cupriavidus</taxon>
    </lineage>
</organism>
<dbReference type="PROSITE" id="PS51257">
    <property type="entry name" value="PROKAR_LIPOPROTEIN"/>
    <property type="match status" value="1"/>
</dbReference>
<keyword evidence="2" id="KW-0378">Hydrolase</keyword>
<dbReference type="ESTHER" id="ralme-q1la17">
    <property type="family name" value="Carbon-carbon_bond_hydrolase"/>
</dbReference>
<dbReference type="PANTHER" id="PTHR43689">
    <property type="entry name" value="HYDROLASE"/>
    <property type="match status" value="1"/>
</dbReference>
<evidence type="ECO:0000259" key="1">
    <source>
        <dbReference type="Pfam" id="PF00561"/>
    </source>
</evidence>
<dbReference type="Pfam" id="PF00561">
    <property type="entry name" value="Abhydrolase_1"/>
    <property type="match status" value="1"/>
</dbReference>
<dbReference type="AlphaFoldDB" id="Q1LA17"/>
<dbReference type="EMBL" id="CP000354">
    <property type="protein sequence ID" value="ABF13009.1"/>
    <property type="molecule type" value="Genomic_DNA"/>
</dbReference>
<evidence type="ECO:0000313" key="2">
    <source>
        <dbReference type="EMBL" id="ABF13009.1"/>
    </source>
</evidence>
<dbReference type="Gene3D" id="3.40.50.1820">
    <property type="entry name" value="alpha/beta hydrolase"/>
    <property type="match status" value="1"/>
</dbReference>
<dbReference type="PRINTS" id="PR00412">
    <property type="entry name" value="EPOXHYDRLASE"/>
</dbReference>
<dbReference type="InterPro" id="IPR029058">
    <property type="entry name" value="AB_hydrolase_fold"/>
</dbReference>
<dbReference type="KEGG" id="rme:Rmet_6150"/>
<dbReference type="Proteomes" id="UP000002429">
    <property type="component" value="Plasmid pMOL30"/>
</dbReference>
<protein>
    <submittedName>
        <fullName evidence="2">Hydrolase or acyltransferase (Alpha/beta hydrolase superfamily)(McbF)</fullName>
    </submittedName>
</protein>
<dbReference type="GO" id="GO:0016787">
    <property type="term" value="F:hydrolase activity"/>
    <property type="evidence" value="ECO:0007669"/>
    <property type="project" value="UniProtKB-KW"/>
</dbReference>
<dbReference type="PRINTS" id="PR00111">
    <property type="entry name" value="ABHYDROLASE"/>
</dbReference>
<keyword evidence="2" id="KW-0808">Transferase</keyword>
<dbReference type="GO" id="GO:0016746">
    <property type="term" value="F:acyltransferase activity"/>
    <property type="evidence" value="ECO:0007669"/>
    <property type="project" value="UniProtKB-KW"/>
</dbReference>
<evidence type="ECO:0000313" key="3">
    <source>
        <dbReference type="Proteomes" id="UP000002429"/>
    </source>
</evidence>
<dbReference type="InterPro" id="IPR000073">
    <property type="entry name" value="AB_hydrolase_1"/>
</dbReference>
<keyword evidence="3" id="KW-1185">Reference proteome</keyword>
<gene>
    <name evidence="2" type="ordered locus">Rmet_6150</name>
</gene>
<name>Q1LA17_CUPMC</name>
<feature type="domain" description="AB hydrolase-1" evidence="1">
    <location>
        <begin position="71"/>
        <end position="174"/>
    </location>
</feature>
<dbReference type="HOGENOM" id="CLU_020336_13_2_4"/>